<protein>
    <recommendedName>
        <fullName evidence="2">ZAD domain-containing protein</fullName>
    </recommendedName>
</protein>
<dbReference type="Proteomes" id="UP000075902">
    <property type="component" value="Unassembled WGS sequence"/>
</dbReference>
<sequence length="260" mass="28400">MNRTVIFIYGADGLEHNLLEKINNYLPIQINEEDELPKTICDACMDKILLHHRLIEQIQSAQKRFVKLRGEEQARNATAAESAASSRTLSAESTASSRTMSVDSTDAVEEPAERIQQSNETNNETVDNSAPAEASNERGAQEEPQVNDSTSQDSSSQEATSSSSTANETVGESSTNREPNEPGSSTAKTPNRLKRKQPNPSHSSKVARKRRSKPAPMVKMTISPSKFAPRSMAIASFRTGTVVGLPRLSAHIFVFTSIQL</sequence>
<feature type="compositionally biased region" description="Polar residues" evidence="1">
    <location>
        <begin position="115"/>
        <end position="128"/>
    </location>
</feature>
<dbReference type="SUPFAM" id="SSF57716">
    <property type="entry name" value="Glucocorticoid receptor-like (DNA-binding domain)"/>
    <property type="match status" value="1"/>
</dbReference>
<dbReference type="PANTHER" id="PTHR39942:SF1">
    <property type="entry name" value="BCDNA.LD26519-RELATED"/>
    <property type="match status" value="1"/>
</dbReference>
<dbReference type="AlphaFoldDB" id="A0A182TE72"/>
<feature type="region of interest" description="Disordered" evidence="1">
    <location>
        <begin position="76"/>
        <end position="217"/>
    </location>
</feature>
<reference evidence="3" key="2">
    <citation type="submission" date="2020-05" db="UniProtKB">
        <authorList>
            <consortium name="EnsemblMetazoa"/>
        </authorList>
    </citation>
    <scope>IDENTIFICATION</scope>
    <source>
        <strain evidence="3">CM1001059</strain>
    </source>
</reference>
<feature type="domain" description="ZAD" evidence="2">
    <location>
        <begin position="15"/>
        <end position="66"/>
    </location>
</feature>
<evidence type="ECO:0000259" key="2">
    <source>
        <dbReference type="Pfam" id="PF07776"/>
    </source>
</evidence>
<dbReference type="PANTHER" id="PTHR39942">
    <property type="entry name" value="BCDNA.LD26519-RELATED"/>
    <property type="match status" value="1"/>
</dbReference>
<proteinExistence type="predicted"/>
<dbReference type="GO" id="GO:0005634">
    <property type="term" value="C:nucleus"/>
    <property type="evidence" value="ECO:0007669"/>
    <property type="project" value="InterPro"/>
</dbReference>
<evidence type="ECO:0000313" key="3">
    <source>
        <dbReference type="EnsemblMetazoa" id="AMEC000723-PA"/>
    </source>
</evidence>
<dbReference type="GO" id="GO:0008270">
    <property type="term" value="F:zinc ion binding"/>
    <property type="evidence" value="ECO:0007669"/>
    <property type="project" value="InterPro"/>
</dbReference>
<feature type="compositionally biased region" description="Polar residues" evidence="1">
    <location>
        <begin position="170"/>
        <end position="189"/>
    </location>
</feature>
<feature type="compositionally biased region" description="Low complexity" evidence="1">
    <location>
        <begin position="147"/>
        <end position="169"/>
    </location>
</feature>
<feature type="compositionally biased region" description="Low complexity" evidence="1">
    <location>
        <begin position="77"/>
        <end position="99"/>
    </location>
</feature>
<accession>A0A182TE72</accession>
<name>A0A182TE72_9DIPT</name>
<dbReference type="VEuPathDB" id="VectorBase:AMEC000723"/>
<keyword evidence="4" id="KW-1185">Reference proteome</keyword>
<dbReference type="InterPro" id="IPR012934">
    <property type="entry name" value="Znf_AD"/>
</dbReference>
<dbReference type="Gene3D" id="3.40.1800.20">
    <property type="match status" value="1"/>
</dbReference>
<reference evidence="4" key="1">
    <citation type="submission" date="2014-01" db="EMBL/GenBank/DDBJ databases">
        <title>The Genome Sequence of Anopheles melas CM1001059_A (V2).</title>
        <authorList>
            <consortium name="The Broad Institute Genomics Platform"/>
            <person name="Neafsey D.E."/>
            <person name="Besansky N."/>
            <person name="Howell P."/>
            <person name="Walton C."/>
            <person name="Young S.K."/>
            <person name="Zeng Q."/>
            <person name="Gargeya S."/>
            <person name="Fitzgerald M."/>
            <person name="Haas B."/>
            <person name="Abouelleil A."/>
            <person name="Allen A.W."/>
            <person name="Alvarado L."/>
            <person name="Arachchi H.M."/>
            <person name="Berlin A.M."/>
            <person name="Chapman S.B."/>
            <person name="Gainer-Dewar J."/>
            <person name="Goldberg J."/>
            <person name="Griggs A."/>
            <person name="Gujja S."/>
            <person name="Hansen M."/>
            <person name="Howarth C."/>
            <person name="Imamovic A."/>
            <person name="Ireland A."/>
            <person name="Larimer J."/>
            <person name="McCowan C."/>
            <person name="Murphy C."/>
            <person name="Pearson M."/>
            <person name="Poon T.W."/>
            <person name="Priest M."/>
            <person name="Roberts A."/>
            <person name="Saif S."/>
            <person name="Shea T."/>
            <person name="Sisk P."/>
            <person name="Sykes S."/>
            <person name="Wortman J."/>
            <person name="Nusbaum C."/>
            <person name="Birren B."/>
        </authorList>
    </citation>
    <scope>NUCLEOTIDE SEQUENCE [LARGE SCALE GENOMIC DNA]</scope>
    <source>
        <strain evidence="4">CM1001059</strain>
    </source>
</reference>
<dbReference type="Pfam" id="PF07776">
    <property type="entry name" value="zf-AD"/>
    <property type="match status" value="1"/>
</dbReference>
<evidence type="ECO:0000256" key="1">
    <source>
        <dbReference type="SAM" id="MobiDB-lite"/>
    </source>
</evidence>
<evidence type="ECO:0000313" key="4">
    <source>
        <dbReference type="Proteomes" id="UP000075902"/>
    </source>
</evidence>
<dbReference type="EnsemblMetazoa" id="AMEC000723-RA">
    <property type="protein sequence ID" value="AMEC000723-PA"/>
    <property type="gene ID" value="AMEC000723"/>
</dbReference>
<organism evidence="3 4">
    <name type="scientific">Anopheles melas</name>
    <dbReference type="NCBI Taxonomy" id="34690"/>
    <lineage>
        <taxon>Eukaryota</taxon>
        <taxon>Metazoa</taxon>
        <taxon>Ecdysozoa</taxon>
        <taxon>Arthropoda</taxon>
        <taxon>Hexapoda</taxon>
        <taxon>Insecta</taxon>
        <taxon>Pterygota</taxon>
        <taxon>Neoptera</taxon>
        <taxon>Endopterygota</taxon>
        <taxon>Diptera</taxon>
        <taxon>Nematocera</taxon>
        <taxon>Culicoidea</taxon>
        <taxon>Culicidae</taxon>
        <taxon>Anophelinae</taxon>
        <taxon>Anopheles</taxon>
    </lineage>
</organism>